<proteinExistence type="predicted"/>
<keyword evidence="2" id="KW-1185">Reference proteome</keyword>
<evidence type="ECO:0000313" key="1">
    <source>
        <dbReference type="EMBL" id="KAI0037021.1"/>
    </source>
</evidence>
<reference evidence="1" key="2">
    <citation type="journal article" date="2022" name="New Phytol.">
        <title>Evolutionary transition to the ectomycorrhizal habit in the genomes of a hyperdiverse lineage of mushroom-forming fungi.</title>
        <authorList>
            <person name="Looney B."/>
            <person name="Miyauchi S."/>
            <person name="Morin E."/>
            <person name="Drula E."/>
            <person name="Courty P.E."/>
            <person name="Kohler A."/>
            <person name="Kuo A."/>
            <person name="LaButti K."/>
            <person name="Pangilinan J."/>
            <person name="Lipzen A."/>
            <person name="Riley R."/>
            <person name="Andreopoulos W."/>
            <person name="He G."/>
            <person name="Johnson J."/>
            <person name="Nolan M."/>
            <person name="Tritt A."/>
            <person name="Barry K.W."/>
            <person name="Grigoriev I.V."/>
            <person name="Nagy L.G."/>
            <person name="Hibbett D."/>
            <person name="Henrissat B."/>
            <person name="Matheny P.B."/>
            <person name="Labbe J."/>
            <person name="Martin F.M."/>
        </authorList>
    </citation>
    <scope>NUCLEOTIDE SEQUENCE</scope>
    <source>
        <strain evidence="1">EC-137</strain>
    </source>
</reference>
<reference evidence="1" key="1">
    <citation type="submission" date="2021-02" db="EMBL/GenBank/DDBJ databases">
        <authorList>
            <consortium name="DOE Joint Genome Institute"/>
            <person name="Ahrendt S."/>
            <person name="Looney B.P."/>
            <person name="Miyauchi S."/>
            <person name="Morin E."/>
            <person name="Drula E."/>
            <person name="Courty P.E."/>
            <person name="Chicoki N."/>
            <person name="Fauchery L."/>
            <person name="Kohler A."/>
            <person name="Kuo A."/>
            <person name="Labutti K."/>
            <person name="Pangilinan J."/>
            <person name="Lipzen A."/>
            <person name="Riley R."/>
            <person name="Andreopoulos W."/>
            <person name="He G."/>
            <person name="Johnson J."/>
            <person name="Barry K.W."/>
            <person name="Grigoriev I.V."/>
            <person name="Nagy L."/>
            <person name="Hibbett D."/>
            <person name="Henrissat B."/>
            <person name="Matheny P.B."/>
            <person name="Labbe J."/>
            <person name="Martin F."/>
        </authorList>
    </citation>
    <scope>NUCLEOTIDE SEQUENCE</scope>
    <source>
        <strain evidence="1">EC-137</strain>
    </source>
</reference>
<protein>
    <submittedName>
        <fullName evidence="1">Alpha/beta-hydrolase</fullName>
    </submittedName>
</protein>
<organism evidence="1 2">
    <name type="scientific">Vararia minispora EC-137</name>
    <dbReference type="NCBI Taxonomy" id="1314806"/>
    <lineage>
        <taxon>Eukaryota</taxon>
        <taxon>Fungi</taxon>
        <taxon>Dikarya</taxon>
        <taxon>Basidiomycota</taxon>
        <taxon>Agaricomycotina</taxon>
        <taxon>Agaricomycetes</taxon>
        <taxon>Russulales</taxon>
        <taxon>Lachnocladiaceae</taxon>
        <taxon>Vararia</taxon>
    </lineage>
</organism>
<gene>
    <name evidence="1" type="ORF">K488DRAFT_39946</name>
</gene>
<comment type="caution">
    <text evidence="1">The sequence shown here is derived from an EMBL/GenBank/DDBJ whole genome shotgun (WGS) entry which is preliminary data.</text>
</comment>
<sequence>MDPSKFKQTTVSRGFVYSYYRVPASDPAKLTILLLHGFPSTADDWAGIVPHLEKAGYGLIVPDMLGYRGTSKPTDSLAYIGSKIAKDCVDILDAEGLEKVVVVGHDWGSCMVSKLVNYFPERFEAFGFIAVGYMPPNPTRNWEEETAKMKQFIGFDIWGYMPFMARDTTPKLIEEHMDSFLSLLFAKDIYAMMEYLCPPDSAEAWLKADKKAPILDGVVATPEVRRKKDLLEGGLTGPLCWYKAFLDHMPDDDKNIPPERYLITKPVFYGECTYDSPTPPKFGEAAFQACGKGPMTRGSYPAGHWAMLTHHDEIGKDLVGWLAGL</sequence>
<name>A0ACB8R0F8_9AGAM</name>
<dbReference type="EMBL" id="MU273466">
    <property type="protein sequence ID" value="KAI0037021.1"/>
    <property type="molecule type" value="Genomic_DNA"/>
</dbReference>
<accession>A0ACB8R0F8</accession>
<dbReference type="Proteomes" id="UP000814128">
    <property type="component" value="Unassembled WGS sequence"/>
</dbReference>
<evidence type="ECO:0000313" key="2">
    <source>
        <dbReference type="Proteomes" id="UP000814128"/>
    </source>
</evidence>